<dbReference type="Gene3D" id="3.90.220.20">
    <property type="entry name" value="DNA methylase specificity domains"/>
    <property type="match status" value="2"/>
</dbReference>
<evidence type="ECO:0000256" key="2">
    <source>
        <dbReference type="ARBA" id="ARBA00022747"/>
    </source>
</evidence>
<comment type="similarity">
    <text evidence="1">Belongs to the type-I restriction system S methylase family.</text>
</comment>
<reference evidence="6" key="1">
    <citation type="journal article" date="2019" name="Int. J. Syst. Evol. Microbiol.">
        <title>The Global Catalogue of Microorganisms (GCM) 10K type strain sequencing project: providing services to taxonomists for standard genome sequencing and annotation.</title>
        <authorList>
            <consortium name="The Broad Institute Genomics Platform"/>
            <consortium name="The Broad Institute Genome Sequencing Center for Infectious Disease"/>
            <person name="Wu L."/>
            <person name="Ma J."/>
        </authorList>
    </citation>
    <scope>NUCLEOTIDE SEQUENCE [LARGE SCALE GENOMIC DNA]</scope>
    <source>
        <strain evidence="6">NBRC 110633</strain>
    </source>
</reference>
<keyword evidence="3" id="KW-0238">DNA-binding</keyword>
<proteinExistence type="inferred from homology"/>
<dbReference type="InterPro" id="IPR052021">
    <property type="entry name" value="Type-I_RS_S_subunit"/>
</dbReference>
<protein>
    <submittedName>
        <fullName evidence="5">Type I restriction-modification system subunit S</fullName>
    </submittedName>
</protein>
<organism evidence="5 6">
    <name type="scientific">Vibrio hyugaensis</name>
    <dbReference type="NCBI Taxonomy" id="1534743"/>
    <lineage>
        <taxon>Bacteria</taxon>
        <taxon>Pseudomonadati</taxon>
        <taxon>Pseudomonadota</taxon>
        <taxon>Gammaproteobacteria</taxon>
        <taxon>Vibrionales</taxon>
        <taxon>Vibrionaceae</taxon>
        <taxon>Vibrio</taxon>
    </lineage>
</organism>
<keyword evidence="2" id="KW-0680">Restriction system</keyword>
<name>A0ABQ5YDT7_9VIBR</name>
<dbReference type="EMBL" id="BSOE01000059">
    <property type="protein sequence ID" value="GLR07200.1"/>
    <property type="molecule type" value="Genomic_DNA"/>
</dbReference>
<dbReference type="InterPro" id="IPR044946">
    <property type="entry name" value="Restrct_endonuc_typeI_TRD_sf"/>
</dbReference>
<dbReference type="Proteomes" id="UP001156669">
    <property type="component" value="Unassembled WGS sequence"/>
</dbReference>
<evidence type="ECO:0000259" key="4">
    <source>
        <dbReference type="Pfam" id="PF01420"/>
    </source>
</evidence>
<dbReference type="RefSeq" id="WP_045400107.1">
    <property type="nucleotide sequence ID" value="NZ_BBLD01000026.1"/>
</dbReference>
<comment type="caution">
    <text evidence="5">The sequence shown here is derived from an EMBL/GenBank/DDBJ whole genome shotgun (WGS) entry which is preliminary data.</text>
</comment>
<feature type="domain" description="Type I restriction modification DNA specificity" evidence="4">
    <location>
        <begin position="229"/>
        <end position="385"/>
    </location>
</feature>
<dbReference type="SUPFAM" id="SSF116734">
    <property type="entry name" value="DNA methylase specificity domain"/>
    <property type="match status" value="2"/>
</dbReference>
<dbReference type="InterPro" id="IPR000055">
    <property type="entry name" value="Restrct_endonuc_typeI_TRD"/>
</dbReference>
<dbReference type="CDD" id="cd17267">
    <property type="entry name" value="RMtype1_S_EcoAO83I-TRD1-CR1_like"/>
    <property type="match status" value="1"/>
</dbReference>
<accession>A0ABQ5YDT7</accession>
<keyword evidence="6" id="KW-1185">Reference proteome</keyword>
<evidence type="ECO:0000256" key="1">
    <source>
        <dbReference type="ARBA" id="ARBA00010923"/>
    </source>
</evidence>
<evidence type="ECO:0000256" key="3">
    <source>
        <dbReference type="ARBA" id="ARBA00023125"/>
    </source>
</evidence>
<dbReference type="Pfam" id="PF01420">
    <property type="entry name" value="Methylase_S"/>
    <property type="match status" value="2"/>
</dbReference>
<evidence type="ECO:0000313" key="6">
    <source>
        <dbReference type="Proteomes" id="UP001156669"/>
    </source>
</evidence>
<dbReference type="PANTHER" id="PTHR30408:SF13">
    <property type="entry name" value="TYPE I RESTRICTION ENZYME HINDI SPECIFICITY SUBUNIT"/>
    <property type="match status" value="1"/>
</dbReference>
<feature type="domain" description="Type I restriction modification DNA specificity" evidence="4">
    <location>
        <begin position="3"/>
        <end position="158"/>
    </location>
</feature>
<dbReference type="PANTHER" id="PTHR30408">
    <property type="entry name" value="TYPE-1 RESTRICTION ENZYME ECOKI SPECIFICITY PROTEIN"/>
    <property type="match status" value="1"/>
</dbReference>
<gene>
    <name evidence="5" type="ORF">GCM10007906_47880</name>
</gene>
<evidence type="ECO:0000313" key="5">
    <source>
        <dbReference type="EMBL" id="GLR07200.1"/>
    </source>
</evidence>
<sequence length="439" mass="49813">MGSEWKECELGDVLELKRGYDLPKTKREDGVVPVISSSGESGEHNEYKVSAPGVVTGRYGTIGQVFYVEDNFWPLNTTLYVRDFKGNDPLFIYYFLKTIPYKDYTDKAAVPGINRNHLHKAKVRVPVCPKYQNRLASQLRAFDKKISLNNQINQTLEQMAQTLFKSWFVDFDPVIDNALDAGSYIPEVFEARVERRKAVRESADFKPLPDDVRQLFPSEFEESGLGWVPKGWSVTSVSEISDILNGFAFKSKDYVTSGNFVLRTKNFSENQVKKAHDDVFLPDKFLDSHSKYLCKPLDYHLVMVGASVGKCALIFEHHLPALRNQNMWCFRAKDKSIASQSFIKHMLDNLVLKNQGLASGSAREFFRKGDFGNQQVVIGSSDIQRQFEMNVLPTIEKMSLIASEVDVLTKLRDTLLPKLISGELRLDSPEVEQAKALVD</sequence>